<evidence type="ECO:0000313" key="2">
    <source>
        <dbReference type="EMBL" id="HIV02997.1"/>
    </source>
</evidence>
<dbReference type="InterPro" id="IPR045865">
    <property type="entry name" value="ACT-like_dom_sf"/>
</dbReference>
<dbReference type="PANTHER" id="PTHR40099:SF1">
    <property type="entry name" value="ACETOLACTATE SYNTHASE, SMALL SUBUNIT"/>
    <property type="match status" value="1"/>
</dbReference>
<sequence>MNVKQISVFVENKKGRLAEITKALADNKIDISALSIADTTDFGILRLIVNKPNAAESILKEKGLAVKATEVIAIGVADEPGGLAVALQRLDQEHISIEYMYAFVGKTTNEALVILRVEEQERAVAVLNGCDGVRVLSSDEVYSL</sequence>
<dbReference type="PANTHER" id="PTHR40099">
    <property type="entry name" value="ACETOLACTATE SYNTHASE, SMALL SUBUNIT"/>
    <property type="match status" value="1"/>
</dbReference>
<dbReference type="AlphaFoldDB" id="A0A9D1T0F8"/>
<dbReference type="CDD" id="cd04882">
    <property type="entry name" value="ACT_Bt0572_2"/>
    <property type="match status" value="1"/>
</dbReference>
<evidence type="ECO:0000259" key="1">
    <source>
        <dbReference type="PROSITE" id="PS51671"/>
    </source>
</evidence>
<reference evidence="2" key="1">
    <citation type="submission" date="2020-10" db="EMBL/GenBank/DDBJ databases">
        <authorList>
            <person name="Gilroy R."/>
        </authorList>
    </citation>
    <scope>NUCLEOTIDE SEQUENCE</scope>
    <source>
        <strain evidence="2">4920</strain>
    </source>
</reference>
<dbReference type="InterPro" id="IPR045739">
    <property type="entry name" value="ACT_dom_pair"/>
</dbReference>
<dbReference type="PROSITE" id="PS51671">
    <property type="entry name" value="ACT"/>
    <property type="match status" value="1"/>
</dbReference>
<reference evidence="2" key="2">
    <citation type="journal article" date="2021" name="PeerJ">
        <title>Extensive microbial diversity within the chicken gut microbiome revealed by metagenomics and culture.</title>
        <authorList>
            <person name="Gilroy R."/>
            <person name="Ravi A."/>
            <person name="Getino M."/>
            <person name="Pursley I."/>
            <person name="Horton D.L."/>
            <person name="Alikhan N.F."/>
            <person name="Baker D."/>
            <person name="Gharbi K."/>
            <person name="Hall N."/>
            <person name="Watson M."/>
            <person name="Adriaenssens E.M."/>
            <person name="Foster-Nyarko E."/>
            <person name="Jarju S."/>
            <person name="Secka A."/>
            <person name="Antonio M."/>
            <person name="Oren A."/>
            <person name="Chaudhuri R.R."/>
            <person name="La Ragione R."/>
            <person name="Hildebrand F."/>
            <person name="Pallen M.J."/>
        </authorList>
    </citation>
    <scope>NUCLEOTIDE SEQUENCE</scope>
    <source>
        <strain evidence="2">4920</strain>
    </source>
</reference>
<protein>
    <submittedName>
        <fullName evidence="2">ACT domain-containing protein</fullName>
    </submittedName>
</protein>
<evidence type="ECO:0000313" key="3">
    <source>
        <dbReference type="Proteomes" id="UP000886743"/>
    </source>
</evidence>
<name>A0A9D1T0F8_9FIRM</name>
<gene>
    <name evidence="2" type="ORF">IAC74_05430</name>
</gene>
<accession>A0A9D1T0F8</accession>
<dbReference type="SUPFAM" id="SSF55021">
    <property type="entry name" value="ACT-like"/>
    <property type="match status" value="2"/>
</dbReference>
<dbReference type="InterPro" id="IPR002912">
    <property type="entry name" value="ACT_dom"/>
</dbReference>
<comment type="caution">
    <text evidence="2">The sequence shown here is derived from an EMBL/GenBank/DDBJ whole genome shotgun (WGS) entry which is preliminary data.</text>
</comment>
<dbReference type="Gene3D" id="3.30.2130.10">
    <property type="entry name" value="VC0802-like"/>
    <property type="match status" value="1"/>
</dbReference>
<dbReference type="EMBL" id="DVOF01000156">
    <property type="protein sequence ID" value="HIV02997.1"/>
    <property type="molecule type" value="Genomic_DNA"/>
</dbReference>
<dbReference type="Proteomes" id="UP000886743">
    <property type="component" value="Unassembled WGS sequence"/>
</dbReference>
<dbReference type="Pfam" id="PF19571">
    <property type="entry name" value="ACT_8"/>
    <property type="match status" value="1"/>
</dbReference>
<organism evidence="2 3">
    <name type="scientific">Candidatus Aphodoplasma excrementigallinarum</name>
    <dbReference type="NCBI Taxonomy" id="2840673"/>
    <lineage>
        <taxon>Bacteria</taxon>
        <taxon>Bacillati</taxon>
        <taxon>Bacillota</taxon>
        <taxon>Clostridia</taxon>
        <taxon>Eubacteriales</taxon>
        <taxon>Candidatus Aphodoplasma</taxon>
    </lineage>
</organism>
<dbReference type="CDD" id="cd04908">
    <property type="entry name" value="ACT_Bt0572_1"/>
    <property type="match status" value="1"/>
</dbReference>
<feature type="domain" description="ACT" evidence="1">
    <location>
        <begin position="5"/>
        <end position="81"/>
    </location>
</feature>
<proteinExistence type="predicted"/>